<evidence type="ECO:0000313" key="2">
    <source>
        <dbReference type="Proteomes" id="UP000076154"/>
    </source>
</evidence>
<keyword evidence="2" id="KW-1185">Reference proteome</keyword>
<sequence length="350" mass="38467">MGKCEQRKEIVNLDVPAAGRWRCEMHCCSCLLPAALVTDHPLPTHDTGVRPPLIPTYCRTTPPPLRTDATTTIPGMLVHIDESGYVVFVPSCFDMGDPIRVLKTVIRETICIAALPFRPACQRCFPTVDQLNGDRTTCAATPHTSCQNITRLKGNYLNTEPSKIQIVVLLQDLESPQCVRSNAALLELNVFDTEVRVHRCYDFVSRDSKKTTHRALEGLTSERESYNRERSVEDVDFDHSALDNYTINIRALTVKRAEYTLQHKHCRIGCSDGGETLIRNPEKATQGAGGGADTRRVLNVAQNGVSERISGQFLRTAWPLLAVLCAPALAAMGMEVGAAAASPRGAEVEV</sequence>
<comment type="caution">
    <text evidence="1">The sequence shown here is derived from an EMBL/GenBank/DDBJ whole genome shotgun (WGS) entry which is preliminary data.</text>
</comment>
<dbReference type="AlphaFoldDB" id="A0A369K777"/>
<organism evidence="1 2">
    <name type="scientific">Hypsizygus marmoreus</name>
    <name type="common">White beech mushroom</name>
    <name type="synonym">Agaricus marmoreus</name>
    <dbReference type="NCBI Taxonomy" id="39966"/>
    <lineage>
        <taxon>Eukaryota</taxon>
        <taxon>Fungi</taxon>
        <taxon>Dikarya</taxon>
        <taxon>Basidiomycota</taxon>
        <taxon>Agaricomycotina</taxon>
        <taxon>Agaricomycetes</taxon>
        <taxon>Agaricomycetidae</taxon>
        <taxon>Agaricales</taxon>
        <taxon>Tricholomatineae</taxon>
        <taxon>Lyophyllaceae</taxon>
        <taxon>Hypsizygus</taxon>
    </lineage>
</organism>
<dbReference type="InParanoid" id="A0A369K777"/>
<name>A0A369K777_HYPMA</name>
<dbReference type="EMBL" id="LUEZ02000005">
    <property type="protein sequence ID" value="RDB30459.1"/>
    <property type="molecule type" value="Genomic_DNA"/>
</dbReference>
<evidence type="ECO:0000313" key="1">
    <source>
        <dbReference type="EMBL" id="RDB30459.1"/>
    </source>
</evidence>
<reference evidence="1" key="1">
    <citation type="submission" date="2018-04" db="EMBL/GenBank/DDBJ databases">
        <title>Whole genome sequencing of Hypsizygus marmoreus.</title>
        <authorList>
            <person name="Choi I.-G."/>
            <person name="Min B."/>
            <person name="Kim J.-G."/>
            <person name="Kim S."/>
            <person name="Oh Y.-L."/>
            <person name="Kong W.-S."/>
            <person name="Park H."/>
            <person name="Jeong J."/>
            <person name="Song E.-S."/>
        </authorList>
    </citation>
    <scope>NUCLEOTIDE SEQUENCE [LARGE SCALE GENOMIC DNA]</scope>
    <source>
        <strain evidence="1">51987-8</strain>
    </source>
</reference>
<protein>
    <submittedName>
        <fullName evidence="1">Uncharacterized protein</fullName>
    </submittedName>
</protein>
<gene>
    <name evidence="1" type="ORF">Hypma_007006</name>
</gene>
<accession>A0A369K777</accession>
<dbReference type="Proteomes" id="UP000076154">
    <property type="component" value="Unassembled WGS sequence"/>
</dbReference>
<proteinExistence type="predicted"/>